<comment type="caution">
    <text evidence="3">The sequence shown here is derived from an EMBL/GenBank/DDBJ whole genome shotgun (WGS) entry which is preliminary data.</text>
</comment>
<evidence type="ECO:0000313" key="3">
    <source>
        <dbReference type="EMBL" id="KAK7468263.1"/>
    </source>
</evidence>
<evidence type="ECO:0000256" key="1">
    <source>
        <dbReference type="SAM" id="Phobius"/>
    </source>
</evidence>
<evidence type="ECO:0000313" key="4">
    <source>
        <dbReference type="Proteomes" id="UP001498398"/>
    </source>
</evidence>
<dbReference type="EMBL" id="JBANRG010000003">
    <property type="protein sequence ID" value="KAK7468263.1"/>
    <property type="molecule type" value="Genomic_DNA"/>
</dbReference>
<feature type="signal peptide" evidence="2">
    <location>
        <begin position="1"/>
        <end position="21"/>
    </location>
</feature>
<keyword evidence="1" id="KW-0472">Membrane</keyword>
<keyword evidence="4" id="KW-1185">Reference proteome</keyword>
<name>A0ABR1JX17_9AGAR</name>
<evidence type="ECO:0000256" key="2">
    <source>
        <dbReference type="SAM" id="SignalP"/>
    </source>
</evidence>
<proteinExistence type="predicted"/>
<keyword evidence="2" id="KW-0732">Signal</keyword>
<feature type="chain" id="PRO_5045751367" evidence="2">
    <location>
        <begin position="22"/>
        <end position="219"/>
    </location>
</feature>
<accession>A0ABR1JX17</accession>
<sequence length="219" mass="22378">MVSFKLSAFATLASIIVSVTAAPVPGPPSWANGAASTQQLSARTYNCEHDHDNLPSLIGSLKADISPLVNQLQSLSPADCTLANISPIVVKMKDVLGHAIVKVRGFEGVDVSTILSTGSDGGVIGLVDLCTMISSLFSFIFGCFGIVMNVVVSGDVNAVVGLFAEVGSLCGIFLRLVCGVVGGLNGILIPMLGVVFNVAGRVGCSGAFSFLFDAGAQAQ</sequence>
<protein>
    <submittedName>
        <fullName evidence="3">Uncharacterized protein</fullName>
    </submittedName>
</protein>
<organism evidence="3 4">
    <name type="scientific">Marasmiellus scandens</name>
    <dbReference type="NCBI Taxonomy" id="2682957"/>
    <lineage>
        <taxon>Eukaryota</taxon>
        <taxon>Fungi</taxon>
        <taxon>Dikarya</taxon>
        <taxon>Basidiomycota</taxon>
        <taxon>Agaricomycotina</taxon>
        <taxon>Agaricomycetes</taxon>
        <taxon>Agaricomycetidae</taxon>
        <taxon>Agaricales</taxon>
        <taxon>Marasmiineae</taxon>
        <taxon>Omphalotaceae</taxon>
        <taxon>Marasmiellus</taxon>
    </lineage>
</organism>
<reference evidence="3 4" key="1">
    <citation type="submission" date="2024-01" db="EMBL/GenBank/DDBJ databases">
        <title>A draft genome for the cacao thread blight pathogen Marasmiellus scandens.</title>
        <authorList>
            <person name="Baruah I.K."/>
            <person name="Leung J."/>
            <person name="Bukari Y."/>
            <person name="Amoako-Attah I."/>
            <person name="Meinhardt L.W."/>
            <person name="Bailey B.A."/>
            <person name="Cohen S.P."/>
        </authorList>
    </citation>
    <scope>NUCLEOTIDE SEQUENCE [LARGE SCALE GENOMIC DNA]</scope>
    <source>
        <strain evidence="3 4">GH-19</strain>
    </source>
</reference>
<keyword evidence="1" id="KW-0812">Transmembrane</keyword>
<gene>
    <name evidence="3" type="ORF">VKT23_002773</name>
</gene>
<dbReference type="Proteomes" id="UP001498398">
    <property type="component" value="Unassembled WGS sequence"/>
</dbReference>
<feature type="transmembrane region" description="Helical" evidence="1">
    <location>
        <begin position="123"/>
        <end position="147"/>
    </location>
</feature>
<keyword evidence="1" id="KW-1133">Transmembrane helix</keyword>